<sequence length="1118" mass="123040">MKHVETLQSKFLKLRRNSVRSVLAGTSMVLVLALVFWPLNAHANDDVTLSDETVYDEDVTFGDITLTIDTDEDIIFEQNVSFDGTTVVFTDNAGGDVIVHGDITLSGDLTWQYDDPGDVWSLEMEEDGDQTITAGEDSWFLAYNIDLEKSEGTLDLATSGASGPVLQSYNNFSADFSGNAMFRDNGNTFIVGDDIELDGESGSYELTGTLEHRVHDGNSDYEIVVPELYNLYVHVREDGNPRFRDEQGEDGDDDFTREITINGDFIVDMESTGDFEFNDVILDIGGSFDLTHHRPEEGHDDGDGEGEIDIDDAVITTGGDAIVRLSKELPDGDENIDVDDGIFNVGGNLYIFAENNGEFDFDGSEFTVDGYAEITMTDGGIVDMDESVFTVQGDLTVDINSVEDFEFGEAVVTIGNDFHLSHHRPEGADGDGEIDGDNATIEVGGDFIVTLTKHEADGDENIDVDDAEVTVRGNLYVFLLEDGEFDFDDSQFQVDGYALFDIRDGGIADMDESDFTVSNNLRILIDETGEVDTDDLDEGAVSVGGDLLVDLLGHDDDTLVDTSKFDVAGDIIVTENYVESAIASFALLSPEDGAELLVAGEPSDEVEITWETAESDEAVTYTWHLDVRGGEFDDPIASLPADNDGEDTRITLTIGDIDQLLDDNGVEIGDVLEADWTVTAEVDDDVVFADAPFAIDLERGEMDMISIAQARSLEIGSIVVVKGIVNSTDFGFGVADYFIQDETGGLNVTDFSDGGAQSGVYAQPGDSIIIMGEMETFNNQRNIEVMEYEITSSGNDLPEAVAIDGEDMRDDSEYQGMRVQLRDMYIIEEDLDNWPLPGDPVAEGSGVNVRVTSEAEADTFVVRLARNNTPWGDDHNGQPMPPAVFHVSGTMGQFNEDTQVFPFFTDDFEPLEDQYRVEFNVDMGGVQGFDPDENHVYLAGGINTPEWQEPGSNPRYRMFASEDDENIYTVTLYAEAGDYEYKYFMVEDEPDWDNSEWPGDPNRMITVDDDKVVNDVWGEQPTSGEQLSDVPTEFGLDQNYPNPFNPVTTIRYQVPESANVTLEVYDVTGQRVATLVNESREAGVHTVEFDATRLASGVYIYRMQAGDFVQSKQLMLVK</sequence>
<name>A0A8J7RIX2_9BACT</name>
<dbReference type="InterPro" id="IPR013783">
    <property type="entry name" value="Ig-like_fold"/>
</dbReference>
<evidence type="ECO:0000259" key="3">
    <source>
        <dbReference type="Pfam" id="PF18962"/>
    </source>
</evidence>
<dbReference type="EMBL" id="JAFIDN010000001">
    <property type="protein sequence ID" value="MBP3191460.1"/>
    <property type="molecule type" value="Genomic_DNA"/>
</dbReference>
<proteinExistence type="predicted"/>
<dbReference type="Pfam" id="PF18962">
    <property type="entry name" value="Por_Secre_tail"/>
    <property type="match status" value="1"/>
</dbReference>
<keyword evidence="1" id="KW-0472">Membrane</keyword>
<dbReference type="InterPro" id="IPR025970">
    <property type="entry name" value="SusE"/>
</dbReference>
<accession>A0A8J7RIX2</accession>
<protein>
    <submittedName>
        <fullName evidence="4">T9SS type A sorting domain-containing protein</fullName>
    </submittedName>
</protein>
<evidence type="ECO:0000256" key="1">
    <source>
        <dbReference type="SAM" id="Phobius"/>
    </source>
</evidence>
<organism evidence="4 5">
    <name type="scientific">Natronogracilivirga saccharolytica</name>
    <dbReference type="NCBI Taxonomy" id="2812953"/>
    <lineage>
        <taxon>Bacteria</taxon>
        <taxon>Pseudomonadati</taxon>
        <taxon>Balneolota</taxon>
        <taxon>Balneolia</taxon>
        <taxon>Balneolales</taxon>
        <taxon>Cyclonatronaceae</taxon>
        <taxon>Natronogracilivirga</taxon>
    </lineage>
</organism>
<reference evidence="4" key="1">
    <citation type="submission" date="2021-02" db="EMBL/GenBank/DDBJ databases">
        <title>Natronogracilivirga saccharolytica gen. nov. sp. nov. a new anaerobic, haloalkiliphilic carbohydrate-fermenting bacterium from soda lake and proposing of Cyclonatronumiaceae fam. nov. in the phylum Balneolaeota.</title>
        <authorList>
            <person name="Zhilina T.N."/>
            <person name="Sorokin D.Y."/>
            <person name="Zavarzina D.G."/>
            <person name="Toshchakov S.V."/>
            <person name="Kublanov I.V."/>
        </authorList>
    </citation>
    <scope>NUCLEOTIDE SEQUENCE</scope>
    <source>
        <strain evidence="4">Z-1702</strain>
    </source>
</reference>
<keyword evidence="1" id="KW-0812">Transmembrane</keyword>
<evidence type="ECO:0000259" key="2">
    <source>
        <dbReference type="Pfam" id="PF14292"/>
    </source>
</evidence>
<dbReference type="RefSeq" id="WP_210509995.1">
    <property type="nucleotide sequence ID" value="NZ_JAFIDN010000001.1"/>
</dbReference>
<dbReference type="Pfam" id="PF14292">
    <property type="entry name" value="SusE"/>
    <property type="match status" value="1"/>
</dbReference>
<evidence type="ECO:0000313" key="4">
    <source>
        <dbReference type="EMBL" id="MBP3191460.1"/>
    </source>
</evidence>
<keyword evidence="5" id="KW-1185">Reference proteome</keyword>
<dbReference type="Gene3D" id="2.60.40.10">
    <property type="entry name" value="Immunoglobulins"/>
    <property type="match status" value="1"/>
</dbReference>
<dbReference type="NCBIfam" id="TIGR04183">
    <property type="entry name" value="Por_Secre_tail"/>
    <property type="match status" value="1"/>
</dbReference>
<feature type="transmembrane region" description="Helical" evidence="1">
    <location>
        <begin position="21"/>
        <end position="39"/>
    </location>
</feature>
<dbReference type="AlphaFoldDB" id="A0A8J7RIX2"/>
<dbReference type="InterPro" id="IPR026444">
    <property type="entry name" value="Secre_tail"/>
</dbReference>
<feature type="domain" description="Secretion system C-terminal sorting" evidence="3">
    <location>
        <begin position="1040"/>
        <end position="1113"/>
    </location>
</feature>
<gene>
    <name evidence="4" type="ORF">NATSA_02170</name>
</gene>
<dbReference type="Gene3D" id="2.60.40.4070">
    <property type="match status" value="1"/>
</dbReference>
<evidence type="ECO:0000313" key="5">
    <source>
        <dbReference type="Proteomes" id="UP000673975"/>
    </source>
</evidence>
<comment type="caution">
    <text evidence="4">The sequence shown here is derived from an EMBL/GenBank/DDBJ whole genome shotgun (WGS) entry which is preliminary data.</text>
</comment>
<feature type="domain" description="SusE outer membrane protein" evidence="2">
    <location>
        <begin position="581"/>
        <end position="678"/>
    </location>
</feature>
<keyword evidence="1" id="KW-1133">Transmembrane helix</keyword>
<dbReference type="Proteomes" id="UP000673975">
    <property type="component" value="Unassembled WGS sequence"/>
</dbReference>